<name>A0A1G1WC72_9BACT</name>
<evidence type="ECO:0000313" key="2">
    <source>
        <dbReference type="Proteomes" id="UP000176389"/>
    </source>
</evidence>
<reference evidence="1 2" key="1">
    <citation type="journal article" date="2016" name="Nat. Commun.">
        <title>Thousands of microbial genomes shed light on interconnected biogeochemical processes in an aquifer system.</title>
        <authorList>
            <person name="Anantharaman K."/>
            <person name="Brown C.T."/>
            <person name="Hug L.A."/>
            <person name="Sharon I."/>
            <person name="Castelle C.J."/>
            <person name="Probst A.J."/>
            <person name="Thomas B.C."/>
            <person name="Singh A."/>
            <person name="Wilkins M.J."/>
            <person name="Karaoz U."/>
            <person name="Brodie E.L."/>
            <person name="Williams K.H."/>
            <person name="Hubbard S.S."/>
            <person name="Banfield J.F."/>
        </authorList>
    </citation>
    <scope>NUCLEOTIDE SEQUENCE [LARGE SCALE GENOMIC DNA]</scope>
</reference>
<gene>
    <name evidence="1" type="ORF">A2Z11_02960</name>
</gene>
<sequence>MPEQKFLTIDIGSAWTKAFLVNIDSENNVNIEQTYRLPTSWGDFSIATKLLRNQIPSGEATKLFVSHLPEVEGLAKKEGGEFVKEQDAAEALVKFLKKSDTNVSILDGGASNLHERTQAEDVGKYLTFASSAIFLENIIGKKKFKPHLLPTDTKELEIEEAFLRTTFSEKLSKQAINKKILIAATGGMISGSPRLSRIALLILDILGSGSVAQVIFDREFFLPSFGALLSKYKQLQMSTPGQWLEELGTLASLGGSQKLDLDWGYSQLQQVELSEGEISLIPAPKEQKIKLTLSHSNKEKRDYDIVGGSLGIVLDARSKPPPLVFGQAQSRKNMTTWLKELERAEINKEAF</sequence>
<dbReference type="Proteomes" id="UP000176389">
    <property type="component" value="Unassembled WGS sequence"/>
</dbReference>
<evidence type="ECO:0008006" key="3">
    <source>
        <dbReference type="Google" id="ProtNLM"/>
    </source>
</evidence>
<dbReference type="STRING" id="1802596.A2Z11_02960"/>
<protein>
    <recommendedName>
        <fullName evidence="3">Methylaspartate mutase</fullName>
    </recommendedName>
</protein>
<proteinExistence type="predicted"/>
<evidence type="ECO:0000313" key="1">
    <source>
        <dbReference type="EMBL" id="OGY25296.1"/>
    </source>
</evidence>
<comment type="caution">
    <text evidence="1">The sequence shown here is derived from an EMBL/GenBank/DDBJ whole genome shotgun (WGS) entry which is preliminary data.</text>
</comment>
<dbReference type="AlphaFoldDB" id="A0A1G1WC72"/>
<organism evidence="1 2">
    <name type="scientific">Candidatus Woykebacteria bacterium RBG_16_43_9</name>
    <dbReference type="NCBI Taxonomy" id="1802596"/>
    <lineage>
        <taxon>Bacteria</taxon>
        <taxon>Candidatus Woykeibacteriota</taxon>
    </lineage>
</organism>
<accession>A0A1G1WC72</accession>
<dbReference type="EMBL" id="MHCS01000048">
    <property type="protein sequence ID" value="OGY25296.1"/>
    <property type="molecule type" value="Genomic_DNA"/>
</dbReference>